<dbReference type="PANTHER" id="PTHR43415">
    <property type="entry name" value="SPERMIDINE N(1)-ACETYLTRANSFERASE"/>
    <property type="match status" value="1"/>
</dbReference>
<dbReference type="RefSeq" id="WP_150258464.1">
    <property type="nucleotide sequence ID" value="NZ_CP029189.1"/>
</dbReference>
<evidence type="ECO:0000259" key="1">
    <source>
        <dbReference type="PROSITE" id="PS51186"/>
    </source>
</evidence>
<keyword evidence="2" id="KW-0808">Transferase</keyword>
<dbReference type="PANTHER" id="PTHR43415:SF3">
    <property type="entry name" value="GNAT-FAMILY ACETYLTRANSFERASE"/>
    <property type="match status" value="1"/>
</dbReference>
<dbReference type="InterPro" id="IPR016181">
    <property type="entry name" value="Acyl_CoA_acyltransferase"/>
</dbReference>
<sequence length="184" mass="20802">MSDTTEPLILLRGQRLALGQPRREMLPHYHRWENDPGTILGYGNQFPQAWEVREKGWDGQRGNRNYQQFEILDGSEPVGMTVLIVNTFVHNAEFVIVIAPEHRGKGYATEATRLTLDWAFHLGALRTVWLKVLEPNAAGVTAYEKAGFKQSGRLRQSGFWLGKPVDELLMDALPEDFEGPSAVK</sequence>
<organism evidence="2 3">
    <name type="scientific">Streptomyces venezuelae</name>
    <dbReference type="NCBI Taxonomy" id="54571"/>
    <lineage>
        <taxon>Bacteria</taxon>
        <taxon>Bacillati</taxon>
        <taxon>Actinomycetota</taxon>
        <taxon>Actinomycetes</taxon>
        <taxon>Kitasatosporales</taxon>
        <taxon>Streptomycetaceae</taxon>
        <taxon>Streptomyces</taxon>
    </lineage>
</organism>
<name>A0A5P2DMF1_STRVZ</name>
<dbReference type="SUPFAM" id="SSF55729">
    <property type="entry name" value="Acyl-CoA N-acyltransferases (Nat)"/>
    <property type="match status" value="1"/>
</dbReference>
<gene>
    <name evidence="2" type="ORF">DEJ51_17700</name>
</gene>
<dbReference type="EMBL" id="CP029189">
    <property type="protein sequence ID" value="QES55780.1"/>
    <property type="molecule type" value="Genomic_DNA"/>
</dbReference>
<dbReference type="Pfam" id="PF13302">
    <property type="entry name" value="Acetyltransf_3"/>
    <property type="match status" value="1"/>
</dbReference>
<feature type="domain" description="N-acetyltransferase" evidence="1">
    <location>
        <begin position="16"/>
        <end position="166"/>
    </location>
</feature>
<protein>
    <submittedName>
        <fullName evidence="2">GNAT family N-acetyltransferase</fullName>
    </submittedName>
</protein>
<evidence type="ECO:0000313" key="2">
    <source>
        <dbReference type="EMBL" id="QES55780.1"/>
    </source>
</evidence>
<dbReference type="AlphaFoldDB" id="A0A5P2DMF1"/>
<dbReference type="Proteomes" id="UP000324101">
    <property type="component" value="Chromosome"/>
</dbReference>
<dbReference type="PROSITE" id="PS51186">
    <property type="entry name" value="GNAT"/>
    <property type="match status" value="1"/>
</dbReference>
<proteinExistence type="predicted"/>
<dbReference type="CDD" id="cd04301">
    <property type="entry name" value="NAT_SF"/>
    <property type="match status" value="1"/>
</dbReference>
<dbReference type="InterPro" id="IPR000182">
    <property type="entry name" value="GNAT_dom"/>
</dbReference>
<dbReference type="Gene3D" id="3.40.630.30">
    <property type="match status" value="1"/>
</dbReference>
<dbReference type="GO" id="GO:0016747">
    <property type="term" value="F:acyltransferase activity, transferring groups other than amino-acyl groups"/>
    <property type="evidence" value="ECO:0007669"/>
    <property type="project" value="InterPro"/>
</dbReference>
<evidence type="ECO:0000313" key="3">
    <source>
        <dbReference type="Proteomes" id="UP000324101"/>
    </source>
</evidence>
<accession>A0A5P2DMF1</accession>
<dbReference type="OrthoDB" id="9814648at2"/>
<reference evidence="2 3" key="1">
    <citation type="submission" date="2018-05" db="EMBL/GenBank/DDBJ databases">
        <title>Streptomyces venezuelae.</title>
        <authorList>
            <person name="Kim W."/>
            <person name="Lee N."/>
            <person name="Cho B.-K."/>
        </authorList>
    </citation>
    <scope>NUCLEOTIDE SEQUENCE [LARGE SCALE GENOMIC DNA]</scope>
    <source>
        <strain evidence="2 3">ATCC 21018</strain>
    </source>
</reference>